<dbReference type="Gene3D" id="3.30.70.270">
    <property type="match status" value="1"/>
</dbReference>
<dbReference type="InterPro" id="IPR035919">
    <property type="entry name" value="EAL_sf"/>
</dbReference>
<dbReference type="Pfam" id="PF00990">
    <property type="entry name" value="GGDEF"/>
    <property type="match status" value="1"/>
</dbReference>
<evidence type="ECO:0000259" key="3">
    <source>
        <dbReference type="PROSITE" id="PS50883"/>
    </source>
</evidence>
<dbReference type="InterPro" id="IPR001633">
    <property type="entry name" value="EAL_dom"/>
</dbReference>
<evidence type="ECO:0000259" key="4">
    <source>
        <dbReference type="PROSITE" id="PS50887"/>
    </source>
</evidence>
<dbReference type="RefSeq" id="WP_127187058.1">
    <property type="nucleotide sequence ID" value="NZ_RZNJ01000001.1"/>
</dbReference>
<evidence type="ECO:0000256" key="1">
    <source>
        <dbReference type="SAM" id="Coils"/>
    </source>
</evidence>
<protein>
    <submittedName>
        <fullName evidence="5">Bifunctional diguanylate cyclase/phosphodiesterase</fullName>
    </submittedName>
</protein>
<organism evidence="5 6">
    <name type="scientific">Arsenicitalea aurantiaca</name>
    <dbReference type="NCBI Taxonomy" id="1783274"/>
    <lineage>
        <taxon>Bacteria</taxon>
        <taxon>Pseudomonadati</taxon>
        <taxon>Pseudomonadota</taxon>
        <taxon>Alphaproteobacteria</taxon>
        <taxon>Hyphomicrobiales</taxon>
        <taxon>Devosiaceae</taxon>
        <taxon>Arsenicitalea</taxon>
    </lineage>
</organism>
<dbReference type="PANTHER" id="PTHR44757">
    <property type="entry name" value="DIGUANYLATE CYCLASE DGCP"/>
    <property type="match status" value="1"/>
</dbReference>
<dbReference type="Gene3D" id="3.20.20.450">
    <property type="entry name" value="EAL domain"/>
    <property type="match status" value="1"/>
</dbReference>
<dbReference type="EMBL" id="RZNJ01000001">
    <property type="protein sequence ID" value="RUT34938.1"/>
    <property type="molecule type" value="Genomic_DNA"/>
</dbReference>
<keyword evidence="2" id="KW-0812">Transmembrane</keyword>
<dbReference type="InterPro" id="IPR000160">
    <property type="entry name" value="GGDEF_dom"/>
</dbReference>
<dbReference type="Proteomes" id="UP000281547">
    <property type="component" value="Unassembled WGS sequence"/>
</dbReference>
<evidence type="ECO:0000313" key="6">
    <source>
        <dbReference type="Proteomes" id="UP000281547"/>
    </source>
</evidence>
<dbReference type="Pfam" id="PF05228">
    <property type="entry name" value="CHASE4"/>
    <property type="match status" value="1"/>
</dbReference>
<proteinExistence type="predicted"/>
<reference evidence="5 6" key="1">
    <citation type="journal article" date="2016" name="Int. J. Syst. Evol. Microbiol.">
        <title>Arsenicitalea aurantiaca gen. nov., sp. nov., a new member of the family Hyphomicrobiaceae, isolated from high-arsenic sediment.</title>
        <authorList>
            <person name="Mu Y."/>
            <person name="Zhou L."/>
            <person name="Zeng X.C."/>
            <person name="Liu L."/>
            <person name="Pan Y."/>
            <person name="Chen X."/>
            <person name="Wang J."/>
            <person name="Li S."/>
            <person name="Li W.J."/>
            <person name="Wang Y."/>
        </authorList>
    </citation>
    <scope>NUCLEOTIDE SEQUENCE [LARGE SCALE GENOMIC DNA]</scope>
    <source>
        <strain evidence="5 6">42-50</strain>
    </source>
</reference>
<sequence>MQAKTNEIKQWQLTAGLLAPLVATLLATAIVVIGFALWSADEVDARSASRQTRVVANAISENLRSIPHGQESFALWDQAVGYTRLGFDREWVHANLGVWMHGYLGHDRILVLDDNDIAIYASARGVEIAPEEIADELLIVRQHAQLLRRMLLNGAQERPRSNEDTVLPHIVDIVDLAGQPGVLSVMPIRSDTRTIPQVSGSEYFLVSFVSFDAAFAGRLSAQYMLDAPRFSQAEEAGADRAAYPVRNASGRFVTFLNWTLYRPGTIMLQQTGPVLAIAFLVATAIVFLLIDRLRRTSQALERGRRQAHHEASHDPLTGLPNRAYFDRVLSRSLLAEPPEGETLVVLLLDLDRFKQVNDTLGHQAGDDLIRAVGQRLAELVASEDMIARLGGDEFAIIHRSVGGVEGALSLADAVIAAVGRPFEVLGSEAFVGVSIGIAAADEPGIDRRELTRRADIALYEAKGAGRGQAVIYAEAMNDVLQDRQTIEAELREALRDTDQLRVEFQPLFNRVGGVVCGAEALARWSNPRLGTVSPARFIPVAESAGLIDELGEVVLRAACEMGAQWPGMTIAVNISPTQLRRPDFPDRVLSLLAETGMAPADLELEITESILIEDDPATTAALGRFRSAGIQIALDDFGTGYSSLNYLKRYPVDRIKIDRSFVSQLSADGVSNAIVQAIISLAHAMDIAVTAEGVETHVQLAALTRMQCNIFQGYLLSPPLAADVIEAVFKNATQVRDARAARGR</sequence>
<dbReference type="CDD" id="cd01949">
    <property type="entry name" value="GGDEF"/>
    <property type="match status" value="1"/>
</dbReference>
<feature type="domain" description="EAL" evidence="3">
    <location>
        <begin position="483"/>
        <end position="733"/>
    </location>
</feature>
<dbReference type="SMART" id="SM00052">
    <property type="entry name" value="EAL"/>
    <property type="match status" value="1"/>
</dbReference>
<dbReference type="Pfam" id="PF00563">
    <property type="entry name" value="EAL"/>
    <property type="match status" value="1"/>
</dbReference>
<dbReference type="SUPFAM" id="SSF55073">
    <property type="entry name" value="Nucleotide cyclase"/>
    <property type="match status" value="1"/>
</dbReference>
<feature type="domain" description="GGDEF" evidence="4">
    <location>
        <begin position="341"/>
        <end position="474"/>
    </location>
</feature>
<dbReference type="PROSITE" id="PS50883">
    <property type="entry name" value="EAL"/>
    <property type="match status" value="1"/>
</dbReference>
<dbReference type="AlphaFoldDB" id="A0A433XLS2"/>
<name>A0A433XLS2_9HYPH</name>
<dbReference type="CDD" id="cd01948">
    <property type="entry name" value="EAL"/>
    <property type="match status" value="1"/>
</dbReference>
<evidence type="ECO:0000313" key="5">
    <source>
        <dbReference type="EMBL" id="RUT34938.1"/>
    </source>
</evidence>
<dbReference type="SMART" id="SM00267">
    <property type="entry name" value="GGDEF"/>
    <property type="match status" value="1"/>
</dbReference>
<keyword evidence="2" id="KW-1133">Transmembrane helix</keyword>
<dbReference type="PANTHER" id="PTHR44757:SF2">
    <property type="entry name" value="BIOFILM ARCHITECTURE MAINTENANCE PROTEIN MBAA"/>
    <property type="match status" value="1"/>
</dbReference>
<feature type="coiled-coil region" evidence="1">
    <location>
        <begin position="476"/>
        <end position="503"/>
    </location>
</feature>
<feature type="transmembrane region" description="Helical" evidence="2">
    <location>
        <begin position="12"/>
        <end position="38"/>
    </location>
</feature>
<dbReference type="PROSITE" id="PS50887">
    <property type="entry name" value="GGDEF"/>
    <property type="match status" value="1"/>
</dbReference>
<dbReference type="SUPFAM" id="SSF141868">
    <property type="entry name" value="EAL domain-like"/>
    <property type="match status" value="1"/>
</dbReference>
<comment type="caution">
    <text evidence="5">The sequence shown here is derived from an EMBL/GenBank/DDBJ whole genome shotgun (WGS) entry which is preliminary data.</text>
</comment>
<keyword evidence="1" id="KW-0175">Coiled coil</keyword>
<dbReference type="InterPro" id="IPR052155">
    <property type="entry name" value="Biofilm_reg_signaling"/>
</dbReference>
<evidence type="ECO:0000256" key="2">
    <source>
        <dbReference type="SAM" id="Phobius"/>
    </source>
</evidence>
<dbReference type="OrthoDB" id="9814202at2"/>
<feature type="transmembrane region" description="Helical" evidence="2">
    <location>
        <begin position="272"/>
        <end position="290"/>
    </location>
</feature>
<dbReference type="InterPro" id="IPR029787">
    <property type="entry name" value="Nucleotide_cyclase"/>
</dbReference>
<keyword evidence="2" id="KW-0472">Membrane</keyword>
<dbReference type="NCBIfam" id="TIGR00254">
    <property type="entry name" value="GGDEF"/>
    <property type="match status" value="1"/>
</dbReference>
<dbReference type="InterPro" id="IPR007892">
    <property type="entry name" value="CHASE4"/>
</dbReference>
<keyword evidence="6" id="KW-1185">Reference proteome</keyword>
<accession>A0A433XLS2</accession>
<dbReference type="InterPro" id="IPR043128">
    <property type="entry name" value="Rev_trsase/Diguanyl_cyclase"/>
</dbReference>
<gene>
    <name evidence="5" type="ORF">EMQ25_03000</name>
</gene>